<keyword evidence="4" id="KW-1185">Reference proteome</keyword>
<evidence type="ECO:0000313" key="4">
    <source>
        <dbReference type="Proteomes" id="UP000050761"/>
    </source>
</evidence>
<dbReference type="InterPro" id="IPR036880">
    <property type="entry name" value="Kunitz_BPTI_sf"/>
</dbReference>
<reference evidence="3 4" key="1">
    <citation type="submission" date="2018-11" db="EMBL/GenBank/DDBJ databases">
        <authorList>
            <consortium name="Pathogen Informatics"/>
        </authorList>
    </citation>
    <scope>NUCLEOTIDE SEQUENCE [LARGE SCALE GENOMIC DNA]</scope>
</reference>
<dbReference type="InterPro" id="IPR053014">
    <property type="entry name" value="Cuticle_assoc_divergent"/>
</dbReference>
<dbReference type="WBParaSite" id="HPBE_0001184901-mRNA-1">
    <property type="protein sequence ID" value="HPBE_0001184901-mRNA-1"/>
    <property type="gene ID" value="HPBE_0001184901"/>
</dbReference>
<accession>A0A3P8CPQ4</accession>
<dbReference type="PROSITE" id="PS50279">
    <property type="entry name" value="BPTI_KUNITZ_2"/>
    <property type="match status" value="2"/>
</dbReference>
<dbReference type="PANTHER" id="PTHR46339">
    <property type="entry name" value="PROTEIN CBG15282-RELATED"/>
    <property type="match status" value="1"/>
</dbReference>
<evidence type="ECO:0000259" key="2">
    <source>
        <dbReference type="PROSITE" id="PS50279"/>
    </source>
</evidence>
<dbReference type="SMART" id="SM00289">
    <property type="entry name" value="WR1"/>
    <property type="match status" value="11"/>
</dbReference>
<dbReference type="Proteomes" id="UP000050761">
    <property type="component" value="Unassembled WGS sequence"/>
</dbReference>
<dbReference type="SUPFAM" id="SSF57362">
    <property type="entry name" value="BPTI-like"/>
    <property type="match status" value="2"/>
</dbReference>
<dbReference type="PANTHER" id="PTHR46339:SF7">
    <property type="entry name" value="BPTI_KUNITZ INHIBITOR DOMAIN-CONTAINING PROTEIN"/>
    <property type="match status" value="1"/>
</dbReference>
<feature type="region of interest" description="Disordered" evidence="1">
    <location>
        <begin position="617"/>
        <end position="644"/>
    </location>
</feature>
<evidence type="ECO:0000313" key="3">
    <source>
        <dbReference type="EMBL" id="VDO90068.1"/>
    </source>
</evidence>
<dbReference type="InterPro" id="IPR006149">
    <property type="entry name" value="EB_dom"/>
</dbReference>
<dbReference type="Pfam" id="PF01683">
    <property type="entry name" value="EB"/>
    <property type="match status" value="2"/>
</dbReference>
<organism evidence="3">
    <name type="scientific">Heligmosomoides polygyrus</name>
    <name type="common">Parasitic roundworm</name>
    <dbReference type="NCBI Taxonomy" id="6339"/>
    <lineage>
        <taxon>Eukaryota</taxon>
        <taxon>Metazoa</taxon>
        <taxon>Ecdysozoa</taxon>
        <taxon>Nematoda</taxon>
        <taxon>Chromadorea</taxon>
        <taxon>Rhabditida</taxon>
        <taxon>Rhabditina</taxon>
        <taxon>Rhabditomorpha</taxon>
        <taxon>Strongyloidea</taxon>
        <taxon>Heligmosomidae</taxon>
        <taxon>Heligmosomoides</taxon>
    </lineage>
</organism>
<dbReference type="OrthoDB" id="5950222at2759"/>
<evidence type="ECO:0000256" key="1">
    <source>
        <dbReference type="SAM" id="MobiDB-lite"/>
    </source>
</evidence>
<dbReference type="SMART" id="SM00131">
    <property type="entry name" value="KU"/>
    <property type="match status" value="2"/>
</dbReference>
<dbReference type="InterPro" id="IPR002223">
    <property type="entry name" value="Kunitz_BPTI"/>
</dbReference>
<feature type="compositionally biased region" description="Polar residues" evidence="1">
    <location>
        <begin position="634"/>
        <end position="644"/>
    </location>
</feature>
<protein>
    <submittedName>
        <fullName evidence="5">Kunitz/Bovine pancreatic trypsin inhibitor domain protein</fullName>
    </submittedName>
</protein>
<dbReference type="EMBL" id="UZAH01027254">
    <property type="protein sequence ID" value="VDO90068.1"/>
    <property type="molecule type" value="Genomic_DNA"/>
</dbReference>
<dbReference type="InterPro" id="IPR028150">
    <property type="entry name" value="Lustrin_cystein"/>
</dbReference>
<feature type="domain" description="BPTI/Kunitz inhibitor" evidence="2">
    <location>
        <begin position="58"/>
        <end position="110"/>
    </location>
</feature>
<name>A0A3P8CPQ4_HELPZ</name>
<dbReference type="Pfam" id="PF14625">
    <property type="entry name" value="Lustrin_cystein"/>
    <property type="match status" value="10"/>
</dbReference>
<proteinExistence type="predicted"/>
<dbReference type="CDD" id="cd00109">
    <property type="entry name" value="Kunitz-type"/>
    <property type="match status" value="2"/>
</dbReference>
<reference evidence="5" key="2">
    <citation type="submission" date="2019-09" db="UniProtKB">
        <authorList>
            <consortium name="WormBaseParasite"/>
        </authorList>
    </citation>
    <scope>IDENTIFICATION</scope>
</reference>
<dbReference type="Gene3D" id="4.10.410.10">
    <property type="entry name" value="Pancreatic trypsin inhibitor Kunitz domain"/>
    <property type="match status" value="2"/>
</dbReference>
<feature type="domain" description="BPTI/Kunitz inhibitor" evidence="2">
    <location>
        <begin position="106"/>
        <end position="157"/>
    </location>
</feature>
<dbReference type="PROSITE" id="PS00280">
    <property type="entry name" value="BPTI_KUNITZ_1"/>
    <property type="match status" value="2"/>
</dbReference>
<sequence length="816" mass="86927">MLTVGTEPQCPQGDAYKDYQGNYYVCSNSGVGNSCPVNYECYFDGYVWGCCPTKAYTCTLSPHKGVTCGSGSSYRYFYNSQNQECESFQYNGCDGNSNNFATRDDCEGYCSVGGCPSGGTPERNEFGQLMECTQFTYNGCSGNLNNFATIEQCNNFCLSAACTPGDVAYVNPNTNMPYECNAALSNSCPSNFACTYDQLSSTSVCCGATHMEVCPEGEKAYVNAADMSVRECLINVEGSCPSNYLCRFNALKNRYYCCASITGDLCPSGKALYREASSKSPIRCTISSSSNQCPTGYSCQSDVPGAFQGYCCSASHLCPNKAEFHLEESSQMPRSCTVGAFITCPNGYSCQSTLSEFTTGYCCKGENCPTGYFCQFSNANNQFQCCGMSGGCPNDSVAFIGITGEAQSCTMGQSTCPRGYSCQRSLTGSHLCCTTSEQVCSEKQVAVNGQCLDKVSVGEPCTNQVQCPTSAICKGGLCECPDKQNYVNGVCQAVCGESEVDVKGTCLPKVEINESCEADEQCQGGSTCDAGICTCPAGEEKLEGVCVKKMSSRKITTCPIAGQTPYIDKATTNVQFCEPPRNTCPRGYSCQFSETAQQSICCGGGAPERTRFSKISEVGGATPDPDIDTESETDAPTTTVSVPSSPEICEKGSAYLINGKPKQCTSSPCPSGYKCQFSRSSKNYYCCSAFTATHGCPTGVALLFPSTGTPVQCSNSGSTSCPAGYRCVLSTTTKRFQCCSTSGNVVRRPDPKTRVVNNKATLAGPCPNGQVQVLRIVGERIVKKCEASCPPHQVAVRGICRDKYHADDPVSMNALP</sequence>
<dbReference type="Pfam" id="PF00014">
    <property type="entry name" value="Kunitz_BPTI"/>
    <property type="match status" value="2"/>
</dbReference>
<dbReference type="AlphaFoldDB" id="A0A3P8CPQ4"/>
<dbReference type="InterPro" id="IPR006150">
    <property type="entry name" value="Cys_repeat_1"/>
</dbReference>
<evidence type="ECO:0000313" key="5">
    <source>
        <dbReference type="WBParaSite" id="HPBE_0001184901-mRNA-1"/>
    </source>
</evidence>
<dbReference type="GO" id="GO:0004867">
    <property type="term" value="F:serine-type endopeptidase inhibitor activity"/>
    <property type="evidence" value="ECO:0007669"/>
    <property type="project" value="InterPro"/>
</dbReference>
<gene>
    <name evidence="3" type="ORF">HPBE_LOCUS11850</name>
</gene>
<dbReference type="InterPro" id="IPR020901">
    <property type="entry name" value="Prtase_inh_Kunz-CS"/>
</dbReference>